<evidence type="ECO:0000313" key="3">
    <source>
        <dbReference type="Proteomes" id="UP000789508"/>
    </source>
</evidence>
<evidence type="ECO:0000313" key="2">
    <source>
        <dbReference type="EMBL" id="CAG8606987.1"/>
    </source>
</evidence>
<feature type="non-terminal residue" evidence="2">
    <location>
        <position position="1"/>
    </location>
</feature>
<comment type="caution">
    <text evidence="2">The sequence shown here is derived from an EMBL/GenBank/DDBJ whole genome shotgun (WGS) entry which is preliminary data.</text>
</comment>
<gene>
    <name evidence="2" type="ORF">ALEPTO_LOCUS8399</name>
</gene>
<keyword evidence="3" id="KW-1185">Reference proteome</keyword>
<proteinExistence type="predicted"/>
<protein>
    <submittedName>
        <fullName evidence="2">13728_t:CDS:1</fullName>
    </submittedName>
</protein>
<dbReference type="OrthoDB" id="73465at2759"/>
<accession>A0A9N9CKG6</accession>
<feature type="chain" id="PRO_5040252557" evidence="1">
    <location>
        <begin position="30"/>
        <end position="178"/>
    </location>
</feature>
<keyword evidence="1" id="KW-0732">Signal</keyword>
<sequence length="178" mass="19613">MLFKKSSMLIALLLLLTITSLSNIPTTNAQCYSHNPLKISDKTPVNCAVVNERSFEKRQTLTQPNSTQMFQITFTCGISNKSLCTKVNNAFTMAGMIITATLKLTSPITVNATFINFCNSMGDCGTNTGFLTLAPARTMPMVDLDGKQRFYPQALVKQFGYSTHHTYGPFDITALFNS</sequence>
<dbReference type="AlphaFoldDB" id="A0A9N9CKG6"/>
<feature type="signal peptide" evidence="1">
    <location>
        <begin position="1"/>
        <end position="29"/>
    </location>
</feature>
<organism evidence="2 3">
    <name type="scientific">Ambispora leptoticha</name>
    <dbReference type="NCBI Taxonomy" id="144679"/>
    <lineage>
        <taxon>Eukaryota</taxon>
        <taxon>Fungi</taxon>
        <taxon>Fungi incertae sedis</taxon>
        <taxon>Mucoromycota</taxon>
        <taxon>Glomeromycotina</taxon>
        <taxon>Glomeromycetes</taxon>
        <taxon>Archaeosporales</taxon>
        <taxon>Ambisporaceae</taxon>
        <taxon>Ambispora</taxon>
    </lineage>
</organism>
<reference evidence="2" key="1">
    <citation type="submission" date="2021-06" db="EMBL/GenBank/DDBJ databases">
        <authorList>
            <person name="Kallberg Y."/>
            <person name="Tangrot J."/>
            <person name="Rosling A."/>
        </authorList>
    </citation>
    <scope>NUCLEOTIDE SEQUENCE</scope>
    <source>
        <strain evidence="2">FL130A</strain>
    </source>
</reference>
<dbReference type="Proteomes" id="UP000789508">
    <property type="component" value="Unassembled WGS sequence"/>
</dbReference>
<evidence type="ECO:0000256" key="1">
    <source>
        <dbReference type="SAM" id="SignalP"/>
    </source>
</evidence>
<name>A0A9N9CKG6_9GLOM</name>
<dbReference type="EMBL" id="CAJVPS010004698">
    <property type="protein sequence ID" value="CAG8606987.1"/>
    <property type="molecule type" value="Genomic_DNA"/>
</dbReference>